<evidence type="ECO:0000256" key="1">
    <source>
        <dbReference type="SAM" id="MobiDB-lite"/>
    </source>
</evidence>
<gene>
    <name evidence="2" type="ORF">BELL_1071g00020</name>
</gene>
<accession>A0A4Z1IQK5</accession>
<reference evidence="2 3" key="1">
    <citation type="submission" date="2017-12" db="EMBL/GenBank/DDBJ databases">
        <title>Comparative genomics of Botrytis spp.</title>
        <authorList>
            <person name="Valero-Jimenez C.A."/>
            <person name="Tapia P."/>
            <person name="Veloso J."/>
            <person name="Silva-Moreno E."/>
            <person name="Staats M."/>
            <person name="Valdes J.H."/>
            <person name="Van Kan J.A.L."/>
        </authorList>
    </citation>
    <scope>NUCLEOTIDE SEQUENCE [LARGE SCALE GENOMIC DNA]</scope>
    <source>
        <strain evidence="2 3">Be9601</strain>
    </source>
</reference>
<evidence type="ECO:0000313" key="3">
    <source>
        <dbReference type="Proteomes" id="UP000297229"/>
    </source>
</evidence>
<feature type="compositionally biased region" description="Acidic residues" evidence="1">
    <location>
        <begin position="113"/>
        <end position="124"/>
    </location>
</feature>
<dbReference type="AlphaFoldDB" id="A0A4Z1IQK5"/>
<feature type="compositionally biased region" description="Basic residues" evidence="1">
    <location>
        <begin position="152"/>
        <end position="161"/>
    </location>
</feature>
<feature type="region of interest" description="Disordered" evidence="1">
    <location>
        <begin position="1"/>
        <end position="27"/>
    </location>
</feature>
<comment type="caution">
    <text evidence="2">The sequence shown here is derived from an EMBL/GenBank/DDBJ whole genome shotgun (WGS) entry which is preliminary data.</text>
</comment>
<dbReference type="Proteomes" id="UP000297229">
    <property type="component" value="Unassembled WGS sequence"/>
</dbReference>
<keyword evidence="3" id="KW-1185">Reference proteome</keyword>
<feature type="region of interest" description="Disordered" evidence="1">
    <location>
        <begin position="110"/>
        <end position="163"/>
    </location>
</feature>
<organism evidence="2 3">
    <name type="scientific">Botrytis elliptica</name>
    <dbReference type="NCBI Taxonomy" id="278938"/>
    <lineage>
        <taxon>Eukaryota</taxon>
        <taxon>Fungi</taxon>
        <taxon>Dikarya</taxon>
        <taxon>Ascomycota</taxon>
        <taxon>Pezizomycotina</taxon>
        <taxon>Leotiomycetes</taxon>
        <taxon>Helotiales</taxon>
        <taxon>Sclerotiniaceae</taxon>
        <taxon>Botrytis</taxon>
    </lineage>
</organism>
<feature type="compositionally biased region" description="Polar residues" evidence="1">
    <location>
        <begin position="1"/>
        <end position="13"/>
    </location>
</feature>
<proteinExistence type="predicted"/>
<name>A0A4Z1IQK5_9HELO</name>
<sequence length="216" mass="24738">MSSITTNSEIVTPSHSHSRSNSNENDDAPEIEVILTRTKQHWHAYTPLQYLHKLSVPLLLHECRMNGLGVDGCKNRLDLMAKILAYLCGIVCSDGRMIEVEEGCAQMDKVGEDAGDEDGDDGNENENNPTIRSLTKRKRDEQEDEYNPEPKKKSKSKSKLKKREEGFVKHVKKLMGLSKCSLWRMWEEECGDCDDDSEDRDFMPNEISIEWMNWDG</sequence>
<dbReference type="EMBL" id="PQXM01001069">
    <property type="protein sequence ID" value="TGO63625.1"/>
    <property type="molecule type" value="Genomic_DNA"/>
</dbReference>
<protein>
    <submittedName>
        <fullName evidence="2">Uncharacterized protein</fullName>
    </submittedName>
</protein>
<evidence type="ECO:0000313" key="2">
    <source>
        <dbReference type="EMBL" id="TGO63625.1"/>
    </source>
</evidence>